<keyword evidence="1" id="KW-0732">Signal</keyword>
<feature type="chain" id="PRO_5043834114" evidence="1">
    <location>
        <begin position="20"/>
        <end position="94"/>
    </location>
</feature>
<proteinExistence type="predicted"/>
<dbReference type="AlphaFoldDB" id="A0AAW2ZMP1"/>
<keyword evidence="3" id="KW-1185">Reference proteome</keyword>
<dbReference type="Proteomes" id="UP001431209">
    <property type="component" value="Unassembled WGS sequence"/>
</dbReference>
<reference evidence="2 3" key="1">
    <citation type="submission" date="2024-03" db="EMBL/GenBank/DDBJ databases">
        <title>The Acrasis kona genome and developmental transcriptomes reveal deep origins of eukaryotic multicellular pathways.</title>
        <authorList>
            <person name="Sheikh S."/>
            <person name="Fu C.-J."/>
            <person name="Brown M.W."/>
            <person name="Baldauf S.L."/>
        </authorList>
    </citation>
    <scope>NUCLEOTIDE SEQUENCE [LARGE SCALE GENOMIC DNA]</scope>
    <source>
        <strain evidence="2 3">ATCC MYA-3509</strain>
    </source>
</reference>
<evidence type="ECO:0000313" key="2">
    <source>
        <dbReference type="EMBL" id="KAL0489937.1"/>
    </source>
</evidence>
<protein>
    <submittedName>
        <fullName evidence="2">InfB</fullName>
    </submittedName>
</protein>
<accession>A0AAW2ZMP1</accession>
<feature type="signal peptide" evidence="1">
    <location>
        <begin position="1"/>
        <end position="19"/>
    </location>
</feature>
<evidence type="ECO:0000313" key="3">
    <source>
        <dbReference type="Proteomes" id="UP001431209"/>
    </source>
</evidence>
<dbReference type="EMBL" id="JAOPGA020001620">
    <property type="protein sequence ID" value="KAL0489937.1"/>
    <property type="molecule type" value="Genomic_DNA"/>
</dbReference>
<organism evidence="2 3">
    <name type="scientific">Acrasis kona</name>
    <dbReference type="NCBI Taxonomy" id="1008807"/>
    <lineage>
        <taxon>Eukaryota</taxon>
        <taxon>Discoba</taxon>
        <taxon>Heterolobosea</taxon>
        <taxon>Tetramitia</taxon>
        <taxon>Eutetramitia</taxon>
        <taxon>Acrasidae</taxon>
        <taxon>Acrasis</taxon>
    </lineage>
</organism>
<gene>
    <name evidence="2" type="ORF">AKO1_005480</name>
</gene>
<evidence type="ECO:0000256" key="1">
    <source>
        <dbReference type="SAM" id="SignalP"/>
    </source>
</evidence>
<name>A0AAW2ZMP1_9EUKA</name>
<comment type="caution">
    <text evidence="2">The sequence shown here is derived from an EMBL/GenBank/DDBJ whole genome shotgun (WGS) entry which is preliminary data.</text>
</comment>
<sequence length="94" mass="10269">MHQLRILLVTALLVIIANCQMMTIEPPCILHNFPCPTTTRPFTRPRPPTKLPCPTTVKPTDVIGPPVINCIRAPCPGRGLAEIVKGLMDKGSVF</sequence>